<organism evidence="2 3">
    <name type="scientific">Oceanobacillus oncorhynchi</name>
    <dbReference type="NCBI Taxonomy" id="545501"/>
    <lineage>
        <taxon>Bacteria</taxon>
        <taxon>Bacillati</taxon>
        <taxon>Bacillota</taxon>
        <taxon>Bacilli</taxon>
        <taxon>Bacillales</taxon>
        <taxon>Bacillaceae</taxon>
        <taxon>Oceanobacillus</taxon>
    </lineage>
</organism>
<dbReference type="STRING" id="545501.BN997_02516"/>
<feature type="domain" description="Cupin type-2" evidence="1">
    <location>
        <begin position="185"/>
        <end position="248"/>
    </location>
</feature>
<dbReference type="EMBL" id="CDGG01000001">
    <property type="protein sequence ID" value="CEI82633.1"/>
    <property type="molecule type" value="Genomic_DNA"/>
</dbReference>
<sequence length="260" mass="29222">MLENKIDNSKLGITKKDELQVLDTSQENITWRSGAVGEKIWMGSLTVAPSAESNVQHHAQSNTVHYVLNGQASFFYGKGYKKVIELNEGDFIYIPSYQPYMYQNNKDATPLQIITTMAPSYQLEYLNKDESIINSGNDNSQEEISIVKSSDLMDSTSQTKNMPRKTAVQAPNLWVGRVTGETAMDSGTHHHGEAETAGFIISGTTELLYGEEYEDYEKYNQGDFLRVPAYLPHIERNPSKTEPIEFLTARNPKNVVVNID</sequence>
<evidence type="ECO:0000259" key="1">
    <source>
        <dbReference type="Pfam" id="PF07883"/>
    </source>
</evidence>
<gene>
    <name evidence="2" type="ORF">BN997_02516</name>
</gene>
<proteinExistence type="predicted"/>
<name>A0A0A1MHR5_9BACI</name>
<dbReference type="Gene3D" id="2.60.120.10">
    <property type="entry name" value="Jelly Rolls"/>
    <property type="match status" value="2"/>
</dbReference>
<dbReference type="RefSeq" id="WP_052484991.1">
    <property type="nucleotide sequence ID" value="NZ_CDGG01000001.1"/>
</dbReference>
<evidence type="ECO:0000313" key="2">
    <source>
        <dbReference type="EMBL" id="CEI82633.1"/>
    </source>
</evidence>
<feature type="domain" description="Cupin type-2" evidence="1">
    <location>
        <begin position="45"/>
        <end position="115"/>
    </location>
</feature>
<accession>A0A0A1MHR5</accession>
<keyword evidence="3" id="KW-1185">Reference proteome</keyword>
<protein>
    <submittedName>
        <fullName evidence="2">Cupin domain protein</fullName>
    </submittedName>
</protein>
<dbReference type="SUPFAM" id="SSF51182">
    <property type="entry name" value="RmlC-like cupins"/>
    <property type="match status" value="1"/>
</dbReference>
<dbReference type="PANTHER" id="PTHR40112:SF1">
    <property type="entry name" value="H2HPP ISOMERASE"/>
    <property type="match status" value="1"/>
</dbReference>
<dbReference type="InterPro" id="IPR011051">
    <property type="entry name" value="RmlC_Cupin_sf"/>
</dbReference>
<reference evidence="2 3" key="1">
    <citation type="submission" date="2014-11" db="EMBL/GenBank/DDBJ databases">
        <authorList>
            <person name="Urmite Genomes Urmite Genomes"/>
        </authorList>
    </citation>
    <scope>NUCLEOTIDE SEQUENCE [LARGE SCALE GENOMIC DNA]</scope>
    <source>
        <strain evidence="2 3">Oc5</strain>
    </source>
</reference>
<dbReference type="OrthoDB" id="25744at2"/>
<dbReference type="AlphaFoldDB" id="A0A0A1MHR5"/>
<evidence type="ECO:0000313" key="3">
    <source>
        <dbReference type="Proteomes" id="UP000040453"/>
    </source>
</evidence>
<dbReference type="InterPro" id="IPR052535">
    <property type="entry name" value="Bacilysin_H2HPP_isomerase"/>
</dbReference>
<dbReference type="Pfam" id="PF07883">
    <property type="entry name" value="Cupin_2"/>
    <property type="match status" value="2"/>
</dbReference>
<dbReference type="InterPro" id="IPR014710">
    <property type="entry name" value="RmlC-like_jellyroll"/>
</dbReference>
<dbReference type="InterPro" id="IPR013096">
    <property type="entry name" value="Cupin_2"/>
</dbReference>
<dbReference type="PANTHER" id="PTHR40112">
    <property type="entry name" value="H2HPP ISOMERASE"/>
    <property type="match status" value="1"/>
</dbReference>
<dbReference type="Proteomes" id="UP000040453">
    <property type="component" value="Unassembled WGS sequence"/>
</dbReference>